<gene>
    <name evidence="1" type="ORF">NCTC10207_00344</name>
</gene>
<protein>
    <recommendedName>
        <fullName evidence="3">Ankyrin repeat domain-containing protein</fullName>
    </recommendedName>
</protein>
<name>A0A7Z9A286_9MICC</name>
<sequence length="192" mass="21780">MATPEKAMRPGTAAKRGTLNDLRKAVEDYPEVNWRSFLFWAIGNADPTSRVEIVNWMLDHGVDAAQTTHHGNLNALHVLFNQREHDYSMEAKVLLRLLEGGADINLKAQKWGGVPLLTLNNNLNIKDHDLKPFYDVIFSWPGIDWEAGAGKAFGKPVTLRQVVNLAENRRPEMCRRMHEYLDNGPSQRPDLL</sequence>
<dbReference type="RefSeq" id="WP_126499572.1">
    <property type="nucleotide sequence ID" value="NZ_LR134479.1"/>
</dbReference>
<dbReference type="EMBL" id="LR134479">
    <property type="protein sequence ID" value="VEI22270.1"/>
    <property type="molecule type" value="Genomic_DNA"/>
</dbReference>
<organism evidence="1 2">
    <name type="scientific">Rothia aeria</name>
    <dbReference type="NCBI Taxonomy" id="172042"/>
    <lineage>
        <taxon>Bacteria</taxon>
        <taxon>Bacillati</taxon>
        <taxon>Actinomycetota</taxon>
        <taxon>Actinomycetes</taxon>
        <taxon>Micrococcales</taxon>
        <taxon>Micrococcaceae</taxon>
        <taxon>Rothia</taxon>
    </lineage>
</organism>
<accession>A0A7Z9A286</accession>
<dbReference type="AlphaFoldDB" id="A0A7Z9A286"/>
<evidence type="ECO:0000313" key="2">
    <source>
        <dbReference type="Proteomes" id="UP000282386"/>
    </source>
</evidence>
<dbReference type="Gene3D" id="1.25.40.20">
    <property type="entry name" value="Ankyrin repeat-containing domain"/>
    <property type="match status" value="1"/>
</dbReference>
<dbReference type="InterPro" id="IPR036770">
    <property type="entry name" value="Ankyrin_rpt-contain_sf"/>
</dbReference>
<proteinExistence type="predicted"/>
<dbReference type="Proteomes" id="UP000282386">
    <property type="component" value="Chromosome"/>
</dbReference>
<evidence type="ECO:0008006" key="3">
    <source>
        <dbReference type="Google" id="ProtNLM"/>
    </source>
</evidence>
<reference evidence="1 2" key="1">
    <citation type="submission" date="2018-12" db="EMBL/GenBank/DDBJ databases">
        <authorList>
            <consortium name="Pathogen Informatics"/>
        </authorList>
    </citation>
    <scope>NUCLEOTIDE SEQUENCE [LARGE SCALE GENOMIC DNA]</scope>
    <source>
        <strain evidence="1 2">NCTC10207</strain>
    </source>
</reference>
<evidence type="ECO:0000313" key="1">
    <source>
        <dbReference type="EMBL" id="VEI22270.1"/>
    </source>
</evidence>